<dbReference type="Proteomes" id="UP001281203">
    <property type="component" value="Unassembled WGS sequence"/>
</dbReference>
<dbReference type="InterPro" id="IPR003768">
    <property type="entry name" value="ScpA"/>
</dbReference>
<dbReference type="EMBL" id="WBKO01000001">
    <property type="protein sequence ID" value="MDV2480414.1"/>
    <property type="molecule type" value="Genomic_DNA"/>
</dbReference>
<organism evidence="1 2">
    <name type="scientific">Methanoculleus caldifontis</name>
    <dbReference type="NCBI Taxonomy" id="2651577"/>
    <lineage>
        <taxon>Archaea</taxon>
        <taxon>Methanobacteriati</taxon>
        <taxon>Methanobacteriota</taxon>
        <taxon>Stenosarchaea group</taxon>
        <taxon>Methanomicrobia</taxon>
        <taxon>Methanomicrobiales</taxon>
        <taxon>Methanomicrobiaceae</taxon>
        <taxon>Methanoculleus</taxon>
    </lineage>
</organism>
<dbReference type="PANTHER" id="PTHR33969">
    <property type="entry name" value="SEGREGATION AND CONDENSATION PROTEIN A"/>
    <property type="match status" value="1"/>
</dbReference>
<sequence length="260" mass="29103">MDEEPVEILAGMAERGEVDPWNIDIVDVTDRFLAELDRRKELDLRVSGRTLFYAACLLRLKSDYLDGWDGDGDEESLSEEEEDAFSCTDFDFEPGDGGCEPMGRLEREIQRRLGRKSLRKRPPVTLYELIKQLKTAEKEQRRRQRRRTPTVREPDLDLSAGDVVAVAHDEGYRDSVSVVMGEFRRAMQGGGVLTLDALSAAMGRSRREVYIPLLFLMLEGKLALWQDEFFGEIYIGDRVPGGDAGFDAGAGGAPLPAGEP</sequence>
<evidence type="ECO:0000313" key="2">
    <source>
        <dbReference type="Proteomes" id="UP001281203"/>
    </source>
</evidence>
<name>A0ABU3WX96_9EURY</name>
<dbReference type="Gene3D" id="1.10.10.580">
    <property type="entry name" value="Structural maintenance of chromosome 1. Chain E"/>
    <property type="match status" value="1"/>
</dbReference>
<gene>
    <name evidence="1" type="ORF">F8E02_00005</name>
</gene>
<protein>
    <submittedName>
        <fullName evidence="1">Segregation/condensation protein A</fullName>
    </submittedName>
</protein>
<dbReference type="Gene3D" id="6.10.250.2410">
    <property type="match status" value="1"/>
</dbReference>
<comment type="caution">
    <text evidence="1">The sequence shown here is derived from an EMBL/GenBank/DDBJ whole genome shotgun (WGS) entry which is preliminary data.</text>
</comment>
<dbReference type="InterPro" id="IPR023093">
    <property type="entry name" value="ScpA-like_C"/>
</dbReference>
<keyword evidence="2" id="KW-1185">Reference proteome</keyword>
<dbReference type="Pfam" id="PF02616">
    <property type="entry name" value="SMC_ScpA"/>
    <property type="match status" value="1"/>
</dbReference>
<proteinExistence type="predicted"/>
<accession>A0ABU3WX96</accession>
<reference evidence="1 2" key="1">
    <citation type="submission" date="2019-10" db="EMBL/GenBank/DDBJ databases">
        <title>Isolation and characterization of Methanoculleus sp. Wushi-C6 from a hot spring well.</title>
        <authorList>
            <person name="Chen S.-C."/>
            <person name="Lan Z.-H."/>
            <person name="You Y.-T."/>
            <person name="Lai M.-C."/>
        </authorList>
    </citation>
    <scope>NUCLEOTIDE SEQUENCE [LARGE SCALE GENOMIC DNA]</scope>
    <source>
        <strain evidence="1 2">Wushi-C6</strain>
    </source>
</reference>
<evidence type="ECO:0000313" key="1">
    <source>
        <dbReference type="EMBL" id="MDV2480414.1"/>
    </source>
</evidence>
<dbReference type="PANTHER" id="PTHR33969:SF2">
    <property type="entry name" value="SEGREGATION AND CONDENSATION PROTEIN A"/>
    <property type="match status" value="1"/>
</dbReference>
<dbReference type="RefSeq" id="WP_317063316.1">
    <property type="nucleotide sequence ID" value="NZ_WBKO01000001.1"/>
</dbReference>